<name>A0A1X7IS89_9BACL</name>
<dbReference type="InterPro" id="IPR009267">
    <property type="entry name" value="NTP_transf_6"/>
</dbReference>
<dbReference type="EMBL" id="FXAZ01000001">
    <property type="protein sequence ID" value="SMG18055.1"/>
    <property type="molecule type" value="Genomic_DNA"/>
</dbReference>
<evidence type="ECO:0000313" key="1">
    <source>
        <dbReference type="EMBL" id="SMG18055.1"/>
    </source>
</evidence>
<reference evidence="1 2" key="1">
    <citation type="submission" date="2017-04" db="EMBL/GenBank/DDBJ databases">
        <authorList>
            <person name="Afonso C.L."/>
            <person name="Miller P.J."/>
            <person name="Scott M.A."/>
            <person name="Spackman E."/>
            <person name="Goraichik I."/>
            <person name="Dimitrov K.M."/>
            <person name="Suarez D.L."/>
            <person name="Swayne D.E."/>
        </authorList>
    </citation>
    <scope>NUCLEOTIDE SEQUENCE [LARGE SCALE GENOMIC DNA]</scope>
    <source>
        <strain evidence="1 2">11</strain>
    </source>
</reference>
<dbReference type="AlphaFoldDB" id="A0A1X7IS89"/>
<sequence>MTIQNRYQAQAEAFVKEDAAMQEALKLVRELKLPEGRIAAGFVRNYIWNRLHGRDGHGLINDTDVVYFDPVRVEEDRDHEYESILMEQNPYWKWSVKNQARMHLRNGAEPYQSVEDALSRWVETATAVGVRLNDHNELEWVIPWGLQDLMELKIRKSPKFHDEAYYYARVNAKQWLNRWPKLVMVEASHEHRA</sequence>
<dbReference type="PANTHER" id="PTHR39166:SF1">
    <property type="entry name" value="BLL1166 PROTEIN"/>
    <property type="match status" value="1"/>
</dbReference>
<evidence type="ECO:0000313" key="2">
    <source>
        <dbReference type="Proteomes" id="UP000193834"/>
    </source>
</evidence>
<dbReference type="STRING" id="1852522.SAMN06295960_0761"/>
<dbReference type="RefSeq" id="WP_244903275.1">
    <property type="nucleotide sequence ID" value="NZ_FXAZ01000001.1"/>
</dbReference>
<dbReference type="Proteomes" id="UP000193834">
    <property type="component" value="Unassembled WGS sequence"/>
</dbReference>
<evidence type="ECO:0008006" key="3">
    <source>
        <dbReference type="Google" id="ProtNLM"/>
    </source>
</evidence>
<organism evidence="1 2">
    <name type="scientific">Paenibacillus aquistagni</name>
    <dbReference type="NCBI Taxonomy" id="1852522"/>
    <lineage>
        <taxon>Bacteria</taxon>
        <taxon>Bacillati</taxon>
        <taxon>Bacillota</taxon>
        <taxon>Bacilli</taxon>
        <taxon>Bacillales</taxon>
        <taxon>Paenibacillaceae</taxon>
        <taxon>Paenibacillus</taxon>
    </lineage>
</organism>
<keyword evidence="2" id="KW-1185">Reference proteome</keyword>
<protein>
    <recommendedName>
        <fullName evidence="3">Nucleotidyltransferase</fullName>
    </recommendedName>
</protein>
<dbReference type="PANTHER" id="PTHR39166">
    <property type="entry name" value="BLL1166 PROTEIN"/>
    <property type="match status" value="1"/>
</dbReference>
<dbReference type="Pfam" id="PF06042">
    <property type="entry name" value="NTP_transf_6"/>
    <property type="match status" value="1"/>
</dbReference>
<gene>
    <name evidence="1" type="ORF">SAMN06295960_0761</name>
</gene>
<accession>A0A1X7IS89</accession>
<proteinExistence type="predicted"/>